<feature type="region of interest" description="Disordered" evidence="3">
    <location>
        <begin position="1"/>
        <end position="102"/>
    </location>
</feature>
<gene>
    <name evidence="5" type="ORF">Scep_010328</name>
</gene>
<dbReference type="GO" id="GO:0009535">
    <property type="term" value="C:chloroplast thylakoid membrane"/>
    <property type="evidence" value="ECO:0007669"/>
    <property type="project" value="TreeGrafter"/>
</dbReference>
<dbReference type="InterPro" id="IPR012677">
    <property type="entry name" value="Nucleotide-bd_a/b_plait_sf"/>
</dbReference>
<dbReference type="PANTHER" id="PTHR48025">
    <property type="entry name" value="OS02G0815200 PROTEIN"/>
    <property type="match status" value="1"/>
</dbReference>
<organism evidence="5 6">
    <name type="scientific">Stephania cephalantha</name>
    <dbReference type="NCBI Taxonomy" id="152367"/>
    <lineage>
        <taxon>Eukaryota</taxon>
        <taxon>Viridiplantae</taxon>
        <taxon>Streptophyta</taxon>
        <taxon>Embryophyta</taxon>
        <taxon>Tracheophyta</taxon>
        <taxon>Spermatophyta</taxon>
        <taxon>Magnoliopsida</taxon>
        <taxon>Ranunculales</taxon>
        <taxon>Menispermaceae</taxon>
        <taxon>Menispermoideae</taxon>
        <taxon>Cissampelideae</taxon>
        <taxon>Stephania</taxon>
    </lineage>
</organism>
<evidence type="ECO:0000313" key="6">
    <source>
        <dbReference type="Proteomes" id="UP001419268"/>
    </source>
</evidence>
<dbReference type="InterPro" id="IPR050502">
    <property type="entry name" value="Euk_RNA-bind_prot"/>
</dbReference>
<feature type="domain" description="RRM" evidence="4">
    <location>
        <begin position="103"/>
        <end position="166"/>
    </location>
</feature>
<evidence type="ECO:0000259" key="4">
    <source>
        <dbReference type="PROSITE" id="PS50102"/>
    </source>
</evidence>
<sequence>MALNLHTPSPITRFTPTLLPHHHHHHHITLSISTKPHHHHHHRTPKSKSATTTHYFSPTPLQRPPRSAQFDGLEIEPSQDEEDKYQNEDEESDDDGVGGGTTSRLFVGNLPFTMSPSQIKEVFVEAGRVASVEVIYDKVTDRSRGFAFVTMGSAEQAEEAIRMFDGSVSIAFIGGHSKLEGAL</sequence>
<dbReference type="InterPro" id="IPR035979">
    <property type="entry name" value="RBD_domain_sf"/>
</dbReference>
<proteinExistence type="predicted"/>
<dbReference type="AlphaFoldDB" id="A0AAP0PE03"/>
<dbReference type="GO" id="GO:0003729">
    <property type="term" value="F:mRNA binding"/>
    <property type="evidence" value="ECO:0007669"/>
    <property type="project" value="TreeGrafter"/>
</dbReference>
<name>A0AAP0PE03_9MAGN</name>
<dbReference type="PROSITE" id="PS50102">
    <property type="entry name" value="RRM"/>
    <property type="match status" value="1"/>
</dbReference>
<feature type="compositionally biased region" description="Acidic residues" evidence="3">
    <location>
        <begin position="73"/>
        <end position="96"/>
    </location>
</feature>
<dbReference type="Proteomes" id="UP001419268">
    <property type="component" value="Unassembled WGS sequence"/>
</dbReference>
<dbReference type="InterPro" id="IPR000504">
    <property type="entry name" value="RRM_dom"/>
</dbReference>
<comment type="caution">
    <text evidence="5">The sequence shown here is derived from an EMBL/GenBank/DDBJ whole genome shotgun (WGS) entry which is preliminary data.</text>
</comment>
<dbReference type="EMBL" id="JBBNAG010000004">
    <property type="protein sequence ID" value="KAK9140647.1"/>
    <property type="molecule type" value="Genomic_DNA"/>
</dbReference>
<dbReference type="Gene3D" id="3.30.70.330">
    <property type="match status" value="1"/>
</dbReference>
<feature type="compositionally biased region" description="Basic residues" evidence="3">
    <location>
        <begin position="35"/>
        <end position="46"/>
    </location>
</feature>
<protein>
    <recommendedName>
        <fullName evidence="4">RRM domain-containing protein</fullName>
    </recommendedName>
</protein>
<reference evidence="5 6" key="1">
    <citation type="submission" date="2024-01" db="EMBL/GenBank/DDBJ databases">
        <title>Genome assemblies of Stephania.</title>
        <authorList>
            <person name="Yang L."/>
        </authorList>
    </citation>
    <scope>NUCLEOTIDE SEQUENCE [LARGE SCALE GENOMIC DNA]</scope>
    <source>
        <strain evidence="5">JXDWG</strain>
        <tissue evidence="5">Leaf</tissue>
    </source>
</reference>
<evidence type="ECO:0000313" key="5">
    <source>
        <dbReference type="EMBL" id="KAK9140647.1"/>
    </source>
</evidence>
<feature type="compositionally biased region" description="Polar residues" evidence="3">
    <location>
        <begin position="47"/>
        <end position="60"/>
    </location>
</feature>
<keyword evidence="6" id="KW-1185">Reference proteome</keyword>
<evidence type="ECO:0000256" key="3">
    <source>
        <dbReference type="SAM" id="MobiDB-lite"/>
    </source>
</evidence>
<keyword evidence="1 2" id="KW-0694">RNA-binding</keyword>
<accession>A0AAP0PE03</accession>
<dbReference type="SMART" id="SM00360">
    <property type="entry name" value="RRM"/>
    <property type="match status" value="1"/>
</dbReference>
<evidence type="ECO:0000256" key="2">
    <source>
        <dbReference type="PROSITE-ProRule" id="PRU00176"/>
    </source>
</evidence>
<dbReference type="PANTHER" id="PTHR48025:SF11">
    <property type="entry name" value="RNA-BINDING PROTEIN CP33, CHLOROPLASTIC"/>
    <property type="match status" value="1"/>
</dbReference>
<dbReference type="Pfam" id="PF00076">
    <property type="entry name" value="RRM_1"/>
    <property type="match status" value="1"/>
</dbReference>
<dbReference type="GO" id="GO:1901259">
    <property type="term" value="P:chloroplast rRNA processing"/>
    <property type="evidence" value="ECO:0007669"/>
    <property type="project" value="TreeGrafter"/>
</dbReference>
<evidence type="ECO:0000256" key="1">
    <source>
        <dbReference type="ARBA" id="ARBA00022884"/>
    </source>
</evidence>
<feature type="compositionally biased region" description="Polar residues" evidence="3">
    <location>
        <begin position="1"/>
        <end position="15"/>
    </location>
</feature>
<dbReference type="SUPFAM" id="SSF54928">
    <property type="entry name" value="RNA-binding domain, RBD"/>
    <property type="match status" value="1"/>
</dbReference>